<protein>
    <submittedName>
        <fullName evidence="7">Peroxiredoxin</fullName>
    </submittedName>
</protein>
<dbReference type="Proteomes" id="UP000184420">
    <property type="component" value="Unassembled WGS sequence"/>
</dbReference>
<feature type="chain" id="PRO_5009927084" evidence="5">
    <location>
        <begin position="19"/>
        <end position="374"/>
    </location>
</feature>
<name>A0A1M7J323_9BACT</name>
<feature type="signal peptide" evidence="5">
    <location>
        <begin position="1"/>
        <end position="18"/>
    </location>
</feature>
<dbReference type="GO" id="GO:0030313">
    <property type="term" value="C:cell envelope"/>
    <property type="evidence" value="ECO:0007669"/>
    <property type="project" value="UniProtKB-SubCell"/>
</dbReference>
<evidence type="ECO:0000313" key="7">
    <source>
        <dbReference type="EMBL" id="SHM47385.1"/>
    </source>
</evidence>
<accession>A0A1M7J323</accession>
<dbReference type="InterPro" id="IPR000866">
    <property type="entry name" value="AhpC/TSA"/>
</dbReference>
<proteinExistence type="predicted"/>
<dbReference type="GO" id="GO:0016491">
    <property type="term" value="F:oxidoreductase activity"/>
    <property type="evidence" value="ECO:0007669"/>
    <property type="project" value="InterPro"/>
</dbReference>
<dbReference type="GO" id="GO:0016209">
    <property type="term" value="F:antioxidant activity"/>
    <property type="evidence" value="ECO:0007669"/>
    <property type="project" value="InterPro"/>
</dbReference>
<evidence type="ECO:0000313" key="8">
    <source>
        <dbReference type="Proteomes" id="UP000184420"/>
    </source>
</evidence>
<keyword evidence="4" id="KW-0676">Redox-active center</keyword>
<dbReference type="PANTHER" id="PTHR42852:SF6">
    <property type="entry name" value="THIOL:DISULFIDE INTERCHANGE PROTEIN DSBE"/>
    <property type="match status" value="1"/>
</dbReference>
<dbReference type="InterPro" id="IPR036249">
    <property type="entry name" value="Thioredoxin-like_sf"/>
</dbReference>
<sequence>MNRIFLGLALLTAVSASAQQQKKMLELDVKIKGLINGDTVQLWGPLTNTIDTAYVKDDHFHYSLDMSKGGSTYILQVGTRGKESEGTFLYLEAGTMNITGNGPYFQNATYTGSQFVADWLDITKTVLDADTLLAQKEAVEKRMIEATQIGDQEAKDEAYAEHRRLQQRDVDASIAWLRKHPNSGAGSYLINAYLAQGMEKKDLINLISSLGPNVRNTFTVNKMMTGEIGGGSEMANLLNKPAPAFKLNNAAGKPVSLADFKGKYVLLDFWASWCKPCREAIPELTEVYNQYKGKGLEVLSVSLDDKKDKWMQALEEEKMAWPQVSDLKGGNGEVPTQYGVLAIPACFLIDPSGNVIMLGARGERLKDKLAELLK</sequence>
<reference evidence="7 8" key="1">
    <citation type="submission" date="2016-11" db="EMBL/GenBank/DDBJ databases">
        <authorList>
            <person name="Jaros S."/>
            <person name="Januszkiewicz K."/>
            <person name="Wedrychowicz H."/>
        </authorList>
    </citation>
    <scope>NUCLEOTIDE SEQUENCE [LARGE SCALE GENOMIC DNA]</scope>
    <source>
        <strain evidence="7 8">DSM 27406</strain>
    </source>
</reference>
<dbReference type="PANTHER" id="PTHR42852">
    <property type="entry name" value="THIOL:DISULFIDE INTERCHANGE PROTEIN DSBE"/>
    <property type="match status" value="1"/>
</dbReference>
<dbReference type="SUPFAM" id="SSF52833">
    <property type="entry name" value="Thioredoxin-like"/>
    <property type="match status" value="1"/>
</dbReference>
<dbReference type="PROSITE" id="PS51352">
    <property type="entry name" value="THIOREDOXIN_2"/>
    <property type="match status" value="1"/>
</dbReference>
<dbReference type="EMBL" id="FRBL01000008">
    <property type="protein sequence ID" value="SHM47385.1"/>
    <property type="molecule type" value="Genomic_DNA"/>
</dbReference>
<dbReference type="STRING" id="1419482.SAMN05444266_108202"/>
<evidence type="ECO:0000256" key="1">
    <source>
        <dbReference type="ARBA" id="ARBA00004196"/>
    </source>
</evidence>
<gene>
    <name evidence="7" type="ORF">SAMN05444266_108202</name>
</gene>
<dbReference type="Pfam" id="PF14289">
    <property type="entry name" value="DUF4369"/>
    <property type="match status" value="1"/>
</dbReference>
<keyword evidence="8" id="KW-1185">Reference proteome</keyword>
<dbReference type="RefSeq" id="WP_073085109.1">
    <property type="nucleotide sequence ID" value="NZ_FRBL01000008.1"/>
</dbReference>
<evidence type="ECO:0000256" key="3">
    <source>
        <dbReference type="ARBA" id="ARBA00023157"/>
    </source>
</evidence>
<keyword evidence="3" id="KW-1015">Disulfide bond</keyword>
<organism evidence="7 8">
    <name type="scientific">Chitinophaga jiangningensis</name>
    <dbReference type="NCBI Taxonomy" id="1419482"/>
    <lineage>
        <taxon>Bacteria</taxon>
        <taxon>Pseudomonadati</taxon>
        <taxon>Bacteroidota</taxon>
        <taxon>Chitinophagia</taxon>
        <taxon>Chitinophagales</taxon>
        <taxon>Chitinophagaceae</taxon>
        <taxon>Chitinophaga</taxon>
    </lineage>
</organism>
<dbReference type="CDD" id="cd02966">
    <property type="entry name" value="TlpA_like_family"/>
    <property type="match status" value="1"/>
</dbReference>
<dbReference type="InterPro" id="IPR025380">
    <property type="entry name" value="DUF4369"/>
</dbReference>
<dbReference type="InterPro" id="IPR013766">
    <property type="entry name" value="Thioredoxin_domain"/>
</dbReference>
<dbReference type="InterPro" id="IPR050553">
    <property type="entry name" value="Thioredoxin_ResA/DsbE_sf"/>
</dbReference>
<evidence type="ECO:0000256" key="2">
    <source>
        <dbReference type="ARBA" id="ARBA00022748"/>
    </source>
</evidence>
<evidence type="ECO:0000256" key="4">
    <source>
        <dbReference type="ARBA" id="ARBA00023284"/>
    </source>
</evidence>
<keyword evidence="2" id="KW-0201">Cytochrome c-type biogenesis</keyword>
<dbReference type="OrthoDB" id="744041at2"/>
<comment type="subcellular location">
    <subcellularLocation>
        <location evidence="1">Cell envelope</location>
    </subcellularLocation>
</comment>
<dbReference type="Pfam" id="PF00578">
    <property type="entry name" value="AhpC-TSA"/>
    <property type="match status" value="1"/>
</dbReference>
<feature type="domain" description="Thioredoxin" evidence="6">
    <location>
        <begin position="236"/>
        <end position="374"/>
    </location>
</feature>
<dbReference type="Gene3D" id="3.40.30.10">
    <property type="entry name" value="Glutaredoxin"/>
    <property type="match status" value="1"/>
</dbReference>
<dbReference type="GO" id="GO:0017004">
    <property type="term" value="P:cytochrome complex assembly"/>
    <property type="evidence" value="ECO:0007669"/>
    <property type="project" value="UniProtKB-KW"/>
</dbReference>
<dbReference type="AlphaFoldDB" id="A0A1M7J323"/>
<keyword evidence="5" id="KW-0732">Signal</keyword>
<evidence type="ECO:0000256" key="5">
    <source>
        <dbReference type="SAM" id="SignalP"/>
    </source>
</evidence>
<evidence type="ECO:0000259" key="6">
    <source>
        <dbReference type="PROSITE" id="PS51352"/>
    </source>
</evidence>